<evidence type="ECO:0000256" key="3">
    <source>
        <dbReference type="ARBA" id="ARBA00022603"/>
    </source>
</evidence>
<gene>
    <name evidence="7" type="ORF">DU478_14145</name>
</gene>
<keyword evidence="5" id="KW-0949">S-adenosyl-L-methionine</keyword>
<dbReference type="Proteomes" id="UP000253977">
    <property type="component" value="Unassembled WGS sequence"/>
</dbReference>
<accession>A0A369TRI3</accession>
<dbReference type="PROSITE" id="PS00092">
    <property type="entry name" value="N6_MTASE"/>
    <property type="match status" value="1"/>
</dbReference>
<organism evidence="7 8">
    <name type="scientific">Thalassococcus profundi</name>
    <dbReference type="NCBI Taxonomy" id="2282382"/>
    <lineage>
        <taxon>Bacteria</taxon>
        <taxon>Pseudomonadati</taxon>
        <taxon>Pseudomonadota</taxon>
        <taxon>Alphaproteobacteria</taxon>
        <taxon>Rhodobacterales</taxon>
        <taxon>Roseobacteraceae</taxon>
        <taxon>Thalassococcus</taxon>
    </lineage>
</organism>
<proteinExistence type="predicted"/>
<dbReference type="Gene3D" id="3.40.50.150">
    <property type="entry name" value="Vaccinia Virus protein VP39"/>
    <property type="match status" value="1"/>
</dbReference>
<dbReference type="GO" id="GO:0008757">
    <property type="term" value="F:S-adenosylmethionine-dependent methyltransferase activity"/>
    <property type="evidence" value="ECO:0007669"/>
    <property type="project" value="InterPro"/>
</dbReference>
<dbReference type="Pfam" id="PF05175">
    <property type="entry name" value="MTS"/>
    <property type="match status" value="1"/>
</dbReference>
<keyword evidence="4 7" id="KW-0808">Transferase</keyword>
<dbReference type="GO" id="GO:0032259">
    <property type="term" value="P:methylation"/>
    <property type="evidence" value="ECO:0007669"/>
    <property type="project" value="UniProtKB-KW"/>
</dbReference>
<dbReference type="OrthoDB" id="9816072at2"/>
<comment type="caution">
    <text evidence="7">The sequence shown here is derived from an EMBL/GenBank/DDBJ whole genome shotgun (WGS) entry which is preliminary data.</text>
</comment>
<dbReference type="GO" id="GO:0003676">
    <property type="term" value="F:nucleic acid binding"/>
    <property type="evidence" value="ECO:0007669"/>
    <property type="project" value="InterPro"/>
</dbReference>
<dbReference type="InterPro" id="IPR029063">
    <property type="entry name" value="SAM-dependent_MTases_sf"/>
</dbReference>
<dbReference type="AlphaFoldDB" id="A0A369TRI3"/>
<dbReference type="InterPro" id="IPR002052">
    <property type="entry name" value="DNA_methylase_N6_adenine_CS"/>
</dbReference>
<keyword evidence="3 7" id="KW-0489">Methyltransferase</keyword>
<dbReference type="RefSeq" id="WP_114511617.1">
    <property type="nucleotide sequence ID" value="NZ_QPMK01000011.1"/>
</dbReference>
<sequence>MATSRLTTCLEAGTFVLPDAGRILLMNPQADTDLAALPRDRCHAVQGFRPDFDALRARGFDCAPAPEGRYAASIVFLPRARDRAFADVALANAITDGVVMIDGQKTDGIEPMLKHLRARLTLDGQVSKAHGKAFWFPASDILSDWASAGPAPNADGWITAPGVFSADAVDPASALLAETLPAKLGAAVADFGAGWGYLAARVLEREGIDTLHLVEADHAALDCARSNITDPRARFHWADVPTWVFPERLDTVVMNPPFHTSRKADPDLGRAFIAAAAGALKPGGHLWLVANRHLPYEATLNDLFAQVSEAAGSSKFKVLHAQRPSRARR</sequence>
<dbReference type="InterPro" id="IPR007848">
    <property type="entry name" value="Small_mtfrase_dom"/>
</dbReference>
<dbReference type="CDD" id="cd02440">
    <property type="entry name" value="AdoMet_MTases"/>
    <property type="match status" value="1"/>
</dbReference>
<dbReference type="SUPFAM" id="SSF53335">
    <property type="entry name" value="S-adenosyl-L-methionine-dependent methyltransferases"/>
    <property type="match status" value="1"/>
</dbReference>
<evidence type="ECO:0000259" key="6">
    <source>
        <dbReference type="Pfam" id="PF05175"/>
    </source>
</evidence>
<evidence type="ECO:0000256" key="4">
    <source>
        <dbReference type="ARBA" id="ARBA00022679"/>
    </source>
</evidence>
<dbReference type="PANTHER" id="PTHR47816:SF4">
    <property type="entry name" value="RIBOSOMAL RNA SMALL SUBUNIT METHYLTRANSFERASE C"/>
    <property type="match status" value="1"/>
</dbReference>
<evidence type="ECO:0000313" key="8">
    <source>
        <dbReference type="Proteomes" id="UP000253977"/>
    </source>
</evidence>
<keyword evidence="2" id="KW-0698">rRNA processing</keyword>
<evidence type="ECO:0000256" key="1">
    <source>
        <dbReference type="ARBA" id="ARBA00022490"/>
    </source>
</evidence>
<dbReference type="GO" id="GO:0008170">
    <property type="term" value="F:N-methyltransferase activity"/>
    <property type="evidence" value="ECO:0007669"/>
    <property type="project" value="UniProtKB-ARBA"/>
</dbReference>
<dbReference type="InterPro" id="IPR046977">
    <property type="entry name" value="RsmC/RlmG"/>
</dbReference>
<evidence type="ECO:0000313" key="7">
    <source>
        <dbReference type="EMBL" id="RDD65576.1"/>
    </source>
</evidence>
<feature type="domain" description="Methyltransferase small" evidence="6">
    <location>
        <begin position="158"/>
        <end position="319"/>
    </location>
</feature>
<keyword evidence="8" id="KW-1185">Reference proteome</keyword>
<dbReference type="EMBL" id="QPMK01000011">
    <property type="protein sequence ID" value="RDD65576.1"/>
    <property type="molecule type" value="Genomic_DNA"/>
</dbReference>
<protein>
    <submittedName>
        <fullName evidence="7">Class I SAM-dependent methyltransferase</fullName>
    </submittedName>
</protein>
<dbReference type="PANTHER" id="PTHR47816">
    <property type="entry name" value="RIBOSOMAL RNA SMALL SUBUNIT METHYLTRANSFERASE C"/>
    <property type="match status" value="1"/>
</dbReference>
<dbReference type="GO" id="GO:0006364">
    <property type="term" value="P:rRNA processing"/>
    <property type="evidence" value="ECO:0007669"/>
    <property type="project" value="UniProtKB-KW"/>
</dbReference>
<keyword evidence="1" id="KW-0963">Cytoplasm</keyword>
<evidence type="ECO:0000256" key="2">
    <source>
        <dbReference type="ARBA" id="ARBA00022552"/>
    </source>
</evidence>
<name>A0A369TRI3_9RHOB</name>
<evidence type="ECO:0000256" key="5">
    <source>
        <dbReference type="ARBA" id="ARBA00022691"/>
    </source>
</evidence>
<reference evidence="7 8" key="1">
    <citation type="submission" date="2018-07" db="EMBL/GenBank/DDBJ databases">
        <title>Thalassococcus profundi sp. nov., a marine bacterium isolated from deep seawater of Okinawa Trough.</title>
        <authorList>
            <person name="Yu M."/>
        </authorList>
    </citation>
    <scope>NUCLEOTIDE SEQUENCE [LARGE SCALE GENOMIC DNA]</scope>
    <source>
        <strain evidence="7 8">WRAS1</strain>
    </source>
</reference>